<dbReference type="Pfam" id="PF02709">
    <property type="entry name" value="Glyco_transf_7C"/>
    <property type="match status" value="1"/>
</dbReference>
<keyword evidence="1 4" id="KW-0808">Transferase</keyword>
<organism evidence="4 5">
    <name type="scientific">Paenibacillus medicaginis</name>
    <dbReference type="NCBI Taxonomy" id="1470560"/>
    <lineage>
        <taxon>Bacteria</taxon>
        <taxon>Bacillati</taxon>
        <taxon>Bacillota</taxon>
        <taxon>Bacilli</taxon>
        <taxon>Bacillales</taxon>
        <taxon>Paenibacillaceae</taxon>
        <taxon>Paenibacillus</taxon>
    </lineage>
</organism>
<protein>
    <submittedName>
        <fullName evidence="4">Glycosyltransferase family 2 protein</fullName>
        <ecNumber evidence="4">2.4.-.-</ecNumber>
    </submittedName>
</protein>
<feature type="domain" description="Galactosyltransferase C-terminal" evidence="3">
    <location>
        <begin position="183"/>
        <end position="227"/>
    </location>
</feature>
<accession>A0ABV5BVD9</accession>
<name>A0ABV5BVD9_9BACL</name>
<dbReference type="Proteomes" id="UP001580430">
    <property type="component" value="Unassembled WGS sequence"/>
</dbReference>
<dbReference type="SUPFAM" id="SSF53448">
    <property type="entry name" value="Nucleotide-diphospho-sugar transferases"/>
    <property type="match status" value="1"/>
</dbReference>
<dbReference type="Gene3D" id="3.90.550.10">
    <property type="entry name" value="Spore Coat Polysaccharide Biosynthesis Protein SpsA, Chain A"/>
    <property type="match status" value="1"/>
</dbReference>
<dbReference type="PANTHER" id="PTHR43685">
    <property type="entry name" value="GLYCOSYLTRANSFERASE"/>
    <property type="match status" value="1"/>
</dbReference>
<feature type="domain" description="Glycosyltransferase 2-like" evidence="2">
    <location>
        <begin position="4"/>
        <end position="116"/>
    </location>
</feature>
<keyword evidence="4" id="KW-0328">Glycosyltransferase</keyword>
<dbReference type="EC" id="2.4.-.-" evidence="4"/>
<gene>
    <name evidence="4" type="ORF">ACE5LO_02515</name>
</gene>
<evidence type="ECO:0000259" key="2">
    <source>
        <dbReference type="Pfam" id="PF00535"/>
    </source>
</evidence>
<evidence type="ECO:0000259" key="3">
    <source>
        <dbReference type="Pfam" id="PF02709"/>
    </source>
</evidence>
<sequence>MKLSIVIPTYNRDHLLLKGLLFLSEQVIKSEDFELEVIIVDDGSTDRTAEYILDVQKSIKNLIHVYLPRDSGSNLSRARNAGLNIASGDIICFMDSGILVPADFSEKIMNIYKNGNLNKLVLVHNVYGLILEDSKENIIDYIETLTPYNLQEHTRTWKKSQSWVDVRESIFDAVGDDLGKLPAPWTLAWGAMVTVSRQLATEIGGYDESYFGWGVEDQDFSYRLYLKDAIFMAERQAFGFHIPHPTAKQEAKKKSISNRKQMHQKFYTLETELFYLYNGLYYNHILAKLNTFVISNAFQSVYPASVLGKVSECLSVNPGHSLLLGFDDIPITSLLYTTHIFVHNKTVFKRFNEEYKDRSIHYLLGCDTFFENKYFELVIMSDFVLVLGERLLKDILLEMQRISKQIVFLYGNIKKFTDDSYRLVGIERLKEIAKEFNLIIVFVEF</sequence>
<dbReference type="RefSeq" id="WP_375518501.1">
    <property type="nucleotide sequence ID" value="NZ_JBHIRY010000001.1"/>
</dbReference>
<dbReference type="InterPro" id="IPR001173">
    <property type="entry name" value="Glyco_trans_2-like"/>
</dbReference>
<dbReference type="InterPro" id="IPR027791">
    <property type="entry name" value="Galactosyl_T_C"/>
</dbReference>
<dbReference type="InterPro" id="IPR029044">
    <property type="entry name" value="Nucleotide-diphossugar_trans"/>
</dbReference>
<reference evidence="4 5" key="1">
    <citation type="submission" date="2024-09" db="EMBL/GenBank/DDBJ databases">
        <title>Paenibacillus zeirhizospherea sp. nov., isolated from surface of the maize (Zea mays) roots in a horticulture field, Hungary.</title>
        <authorList>
            <person name="Marton D."/>
            <person name="Farkas M."/>
            <person name="Bedics A."/>
            <person name="Toth E."/>
            <person name="Tancsics A."/>
            <person name="Boka K."/>
            <person name="Marati G."/>
            <person name="Kriszt B."/>
            <person name="Cserhati M."/>
        </authorList>
    </citation>
    <scope>NUCLEOTIDE SEQUENCE [LARGE SCALE GENOMIC DNA]</scope>
    <source>
        <strain evidence="4 5">JCM 18446</strain>
    </source>
</reference>
<dbReference type="EMBL" id="JBHIRY010000001">
    <property type="protein sequence ID" value="MFB5759259.1"/>
    <property type="molecule type" value="Genomic_DNA"/>
</dbReference>
<dbReference type="InterPro" id="IPR050834">
    <property type="entry name" value="Glycosyltransf_2"/>
</dbReference>
<dbReference type="CDD" id="cd00761">
    <property type="entry name" value="Glyco_tranf_GTA_type"/>
    <property type="match status" value="1"/>
</dbReference>
<evidence type="ECO:0000313" key="5">
    <source>
        <dbReference type="Proteomes" id="UP001580430"/>
    </source>
</evidence>
<keyword evidence="5" id="KW-1185">Reference proteome</keyword>
<evidence type="ECO:0000313" key="4">
    <source>
        <dbReference type="EMBL" id="MFB5759259.1"/>
    </source>
</evidence>
<dbReference type="Pfam" id="PF00535">
    <property type="entry name" value="Glycos_transf_2"/>
    <property type="match status" value="1"/>
</dbReference>
<proteinExistence type="predicted"/>
<comment type="caution">
    <text evidence="4">The sequence shown here is derived from an EMBL/GenBank/DDBJ whole genome shotgun (WGS) entry which is preliminary data.</text>
</comment>
<dbReference type="PANTHER" id="PTHR43685:SF2">
    <property type="entry name" value="GLYCOSYLTRANSFERASE 2-LIKE DOMAIN-CONTAINING PROTEIN"/>
    <property type="match status" value="1"/>
</dbReference>
<evidence type="ECO:0000256" key="1">
    <source>
        <dbReference type="ARBA" id="ARBA00022679"/>
    </source>
</evidence>
<dbReference type="GO" id="GO:0016757">
    <property type="term" value="F:glycosyltransferase activity"/>
    <property type="evidence" value="ECO:0007669"/>
    <property type="project" value="UniProtKB-KW"/>
</dbReference>